<protein>
    <submittedName>
        <fullName evidence="3">NAD-dependent epimerase/dehydratase family protein</fullName>
    </submittedName>
</protein>
<reference evidence="4" key="1">
    <citation type="submission" date="2021-02" db="EMBL/GenBank/DDBJ databases">
        <title>Leucobacter sp. CX169.</title>
        <authorList>
            <person name="Cheng Y."/>
        </authorList>
    </citation>
    <scope>NUCLEOTIDE SEQUENCE [LARGE SCALE GENOMIC DNA]</scope>
    <source>
        <strain evidence="4">JY899</strain>
    </source>
</reference>
<dbReference type="SUPFAM" id="SSF51735">
    <property type="entry name" value="NAD(P)-binding Rossmann-fold domains"/>
    <property type="match status" value="1"/>
</dbReference>
<dbReference type="InterPro" id="IPR001509">
    <property type="entry name" value="Epimerase_deHydtase"/>
</dbReference>
<dbReference type="InterPro" id="IPR051783">
    <property type="entry name" value="NAD(P)-dependent_oxidoreduct"/>
</dbReference>
<name>A0ABS2TEH8_9ACTO</name>
<organism evidence="3 4">
    <name type="scientific">Flaviflexus equikiangi</name>
    <dbReference type="NCBI Taxonomy" id="2758573"/>
    <lineage>
        <taxon>Bacteria</taxon>
        <taxon>Bacillati</taxon>
        <taxon>Actinomycetota</taxon>
        <taxon>Actinomycetes</taxon>
        <taxon>Actinomycetales</taxon>
        <taxon>Actinomycetaceae</taxon>
        <taxon>Flaviflexus</taxon>
    </lineage>
</organism>
<dbReference type="Proteomes" id="UP000705983">
    <property type="component" value="Unassembled WGS sequence"/>
</dbReference>
<feature type="region of interest" description="Disordered" evidence="1">
    <location>
        <begin position="127"/>
        <end position="146"/>
    </location>
</feature>
<evidence type="ECO:0000256" key="1">
    <source>
        <dbReference type="SAM" id="MobiDB-lite"/>
    </source>
</evidence>
<dbReference type="InterPro" id="IPR036291">
    <property type="entry name" value="NAD(P)-bd_dom_sf"/>
</dbReference>
<feature type="region of interest" description="Disordered" evidence="1">
    <location>
        <begin position="346"/>
        <end position="382"/>
    </location>
</feature>
<accession>A0ABS2TEH8</accession>
<evidence type="ECO:0000313" key="4">
    <source>
        <dbReference type="Proteomes" id="UP000705983"/>
    </source>
</evidence>
<dbReference type="PANTHER" id="PTHR48079">
    <property type="entry name" value="PROTEIN YEEZ"/>
    <property type="match status" value="1"/>
</dbReference>
<evidence type="ECO:0000313" key="3">
    <source>
        <dbReference type="EMBL" id="MBM9432508.1"/>
    </source>
</evidence>
<keyword evidence="4" id="KW-1185">Reference proteome</keyword>
<dbReference type="EMBL" id="JAFFJS010000001">
    <property type="protein sequence ID" value="MBM9432508.1"/>
    <property type="molecule type" value="Genomic_DNA"/>
</dbReference>
<evidence type="ECO:0000259" key="2">
    <source>
        <dbReference type="Pfam" id="PF01370"/>
    </source>
</evidence>
<proteinExistence type="predicted"/>
<comment type="caution">
    <text evidence="3">The sequence shown here is derived from an EMBL/GenBank/DDBJ whole genome shotgun (WGS) entry which is preliminary data.</text>
</comment>
<sequence>MRVAVVGATGNAGTAVLSALHKTPEVDSILAIARRAPDIEKAPYNACDWASIDIGGAVDEDEARADLRAAFDGVDTVIHLAWLIQPNSQRDLLRRVIVLGTAHVAQAAAEAGVGHLIVATSIASYSPDSGGEPRDESWPTGGIPTSHYSVDKATQERFLDDFSLAYPQITVTRIRPALIFQALASSEIQRYFLGDKVPLHLLSKGTPPVLPLPEDLDTIQAVHADDLGTAFAAAVVTRAPGAFNICADDTLTADSVATILGGSRIVRLPTALVRTALAASHKTGMVAMDEGWLDMGVSVPVMDNSRAKTELGWQPQHSAADALRELIDGMVKGTGGHSIPLRARDRDHATIPGTSTPISHGGESNAGQSSTEDGADGEFGRHTDQNADRKLIELYLSDHLTGATAGLERIERMEEAFADTPVFRQISEVADKIRRERALLVQIIDDLGLKRKPYRQALAWLGEHAGRVKLNNRIISRSPMTLVLEAELMRSAVMGKLGGWQALHDNAETMGLDPTIFATLQEEAWQQIATLDEVHEYARRRAFRHDISTFGPQNSEES</sequence>
<dbReference type="RefSeq" id="WP_187996031.1">
    <property type="nucleotide sequence ID" value="NZ_JACEXG010000001.1"/>
</dbReference>
<dbReference type="PANTHER" id="PTHR48079:SF6">
    <property type="entry name" value="NAD(P)-BINDING DOMAIN-CONTAINING PROTEIN-RELATED"/>
    <property type="match status" value="1"/>
</dbReference>
<dbReference type="Pfam" id="PF01370">
    <property type="entry name" value="Epimerase"/>
    <property type="match status" value="1"/>
</dbReference>
<feature type="domain" description="NAD-dependent epimerase/dehydratase" evidence="2">
    <location>
        <begin position="3"/>
        <end position="246"/>
    </location>
</feature>
<dbReference type="Gene3D" id="3.40.50.720">
    <property type="entry name" value="NAD(P)-binding Rossmann-like Domain"/>
    <property type="match status" value="1"/>
</dbReference>
<gene>
    <name evidence="3" type="ORF">JVW63_02155</name>
</gene>